<reference evidence="2 3" key="1">
    <citation type="submission" date="2024-09" db="EMBL/GenBank/DDBJ databases">
        <authorList>
            <person name="Sun Q."/>
            <person name="Mori K."/>
        </authorList>
    </citation>
    <scope>NUCLEOTIDE SEQUENCE [LARGE SCALE GENOMIC DNA]</scope>
    <source>
        <strain evidence="2 3">TBRC 0563</strain>
    </source>
</reference>
<feature type="domain" description="Antitoxin SocA-like Panacea" evidence="1">
    <location>
        <begin position="24"/>
        <end position="114"/>
    </location>
</feature>
<dbReference type="InterPro" id="IPR025272">
    <property type="entry name" value="SocA_Panacea"/>
</dbReference>
<proteinExistence type="predicted"/>
<dbReference type="RefSeq" id="WP_378194075.1">
    <property type="nucleotide sequence ID" value="NZ_JBHLZP010000005.1"/>
</dbReference>
<dbReference type="Proteomes" id="UP001589627">
    <property type="component" value="Unassembled WGS sequence"/>
</dbReference>
<accession>A0ABV5Y8S9</accession>
<comment type="caution">
    <text evidence="2">The sequence shown here is derived from an EMBL/GenBank/DDBJ whole genome shotgun (WGS) entry which is preliminary data.</text>
</comment>
<organism evidence="2 3">
    <name type="scientific">Actinoallomurus acaciae</name>
    <dbReference type="NCBI Taxonomy" id="502577"/>
    <lineage>
        <taxon>Bacteria</taxon>
        <taxon>Bacillati</taxon>
        <taxon>Actinomycetota</taxon>
        <taxon>Actinomycetes</taxon>
        <taxon>Streptosporangiales</taxon>
        <taxon>Thermomonosporaceae</taxon>
        <taxon>Actinoallomurus</taxon>
    </lineage>
</organism>
<keyword evidence="3" id="KW-1185">Reference proteome</keyword>
<dbReference type="EMBL" id="JBHLZP010000005">
    <property type="protein sequence ID" value="MFB9830956.1"/>
    <property type="molecule type" value="Genomic_DNA"/>
</dbReference>
<protein>
    <submittedName>
        <fullName evidence="2">Panacea domain-containing protein</fullName>
    </submittedName>
</protein>
<evidence type="ECO:0000259" key="1">
    <source>
        <dbReference type="Pfam" id="PF13274"/>
    </source>
</evidence>
<evidence type="ECO:0000313" key="2">
    <source>
        <dbReference type="EMBL" id="MFB9830956.1"/>
    </source>
</evidence>
<gene>
    <name evidence="2" type="ORF">ACFFNX_01970</name>
</gene>
<evidence type="ECO:0000313" key="3">
    <source>
        <dbReference type="Proteomes" id="UP001589627"/>
    </source>
</evidence>
<name>A0ABV5Y8S9_9ACTN</name>
<dbReference type="Pfam" id="PF13274">
    <property type="entry name" value="SocA_Panacea"/>
    <property type="match status" value="1"/>
</dbReference>
<sequence>MPVSARDVAAVLRDRLPGLSTTKLHKLLYYCQGHHLTAFGVPLFSESIMAWDMGPVVSTLWAEEKYANRIPDASLLPRELDEAELNTIGYVVSRYGKLSAGDLIRLTHGEDPWQAADGMRKVTGEKSVKIEPDWIRKCFQDKEAEDAKEERPQVDQEALDEWLAKAHAQRDRPRQRDSREEFLARLADIG</sequence>